<gene>
    <name evidence="2" type="ORF">GCM10010211_77620</name>
</gene>
<feature type="transmembrane region" description="Helical" evidence="1">
    <location>
        <begin position="12"/>
        <end position="32"/>
    </location>
</feature>
<keyword evidence="1" id="KW-1133">Transmembrane helix</keyword>
<sequence length="64" mass="6426">MSRQVMGQGRTGAIVVLLALAAVAAAVGSVVFHQQTAVRAMLIAASVALAVAAARARSAARPRN</sequence>
<accession>A0ABQ2VPT3</accession>
<keyword evidence="1" id="KW-0812">Transmembrane</keyword>
<organism evidence="2 3">
    <name type="scientific">Streptomyces albospinus</name>
    <dbReference type="NCBI Taxonomy" id="285515"/>
    <lineage>
        <taxon>Bacteria</taxon>
        <taxon>Bacillati</taxon>
        <taxon>Actinomycetota</taxon>
        <taxon>Actinomycetes</taxon>
        <taxon>Kitasatosporales</taxon>
        <taxon>Streptomycetaceae</taxon>
        <taxon>Streptomyces</taxon>
    </lineage>
</organism>
<reference evidence="3" key="1">
    <citation type="journal article" date="2019" name="Int. J. Syst. Evol. Microbiol.">
        <title>The Global Catalogue of Microorganisms (GCM) 10K type strain sequencing project: providing services to taxonomists for standard genome sequencing and annotation.</title>
        <authorList>
            <consortium name="The Broad Institute Genomics Platform"/>
            <consortium name="The Broad Institute Genome Sequencing Center for Infectious Disease"/>
            <person name="Wu L."/>
            <person name="Ma J."/>
        </authorList>
    </citation>
    <scope>NUCLEOTIDE SEQUENCE [LARGE SCALE GENOMIC DNA]</scope>
    <source>
        <strain evidence="3">JCM 3399</strain>
    </source>
</reference>
<evidence type="ECO:0000313" key="3">
    <source>
        <dbReference type="Proteomes" id="UP000654471"/>
    </source>
</evidence>
<evidence type="ECO:0000256" key="1">
    <source>
        <dbReference type="SAM" id="Phobius"/>
    </source>
</evidence>
<evidence type="ECO:0000313" key="2">
    <source>
        <dbReference type="EMBL" id="GGU98699.1"/>
    </source>
</evidence>
<protein>
    <submittedName>
        <fullName evidence="2">Uncharacterized protein</fullName>
    </submittedName>
</protein>
<dbReference type="Proteomes" id="UP000654471">
    <property type="component" value="Unassembled WGS sequence"/>
</dbReference>
<dbReference type="EMBL" id="BMRP01000060">
    <property type="protein sequence ID" value="GGU98699.1"/>
    <property type="molecule type" value="Genomic_DNA"/>
</dbReference>
<keyword evidence="1" id="KW-0472">Membrane</keyword>
<feature type="transmembrane region" description="Helical" evidence="1">
    <location>
        <begin position="38"/>
        <end position="56"/>
    </location>
</feature>
<comment type="caution">
    <text evidence="2">The sequence shown here is derived from an EMBL/GenBank/DDBJ whole genome shotgun (WGS) entry which is preliminary data.</text>
</comment>
<keyword evidence="3" id="KW-1185">Reference proteome</keyword>
<name>A0ABQ2VPT3_9ACTN</name>
<proteinExistence type="predicted"/>